<dbReference type="EMBL" id="BOMB01000038">
    <property type="protein sequence ID" value="GID15098.1"/>
    <property type="molecule type" value="Genomic_DNA"/>
</dbReference>
<dbReference type="PANTHER" id="PTHR43649:SF30">
    <property type="entry name" value="ABC TRANSPORTER SUBSTRATE-BINDING PROTEIN"/>
    <property type="match status" value="1"/>
</dbReference>
<dbReference type="PROSITE" id="PS51257">
    <property type="entry name" value="PROKAR_LIPOPROTEIN"/>
    <property type="match status" value="1"/>
</dbReference>
<accession>A0A8J3J6N4</accession>
<dbReference type="PANTHER" id="PTHR43649">
    <property type="entry name" value="ARABINOSE-BINDING PROTEIN-RELATED"/>
    <property type="match status" value="1"/>
</dbReference>
<name>A0A8J3J6N4_9ACTN</name>
<dbReference type="AlphaFoldDB" id="A0A8J3J6N4"/>
<proteinExistence type="predicted"/>
<organism evidence="1 2">
    <name type="scientific">Actinocatenispora rupis</name>
    <dbReference type="NCBI Taxonomy" id="519421"/>
    <lineage>
        <taxon>Bacteria</taxon>
        <taxon>Bacillati</taxon>
        <taxon>Actinomycetota</taxon>
        <taxon>Actinomycetes</taxon>
        <taxon>Micromonosporales</taxon>
        <taxon>Micromonosporaceae</taxon>
        <taxon>Actinocatenispora</taxon>
    </lineage>
</organism>
<sequence>MSGGDMRGWSRRGLLAAAGLGGVAALAGCGSGAFQQTVGTVPAAYRKRAHLVFWHSMGGANMAVLTELTTKFNQSQSDVFVELQFQGSYERTMQKLATAIVARQIPDLVLLSEITWRKMHLADALEPFDAYFDDELRPENYIDQFIQEGTVQGKLWWLPFARSTPLYYFNRTLFEKAGLPAAGPESWEQLKQWAPAIMRQKTKAGHAKVLALGSVYASWYLQSNIWSWGGHYSKGLEVTLDSPESVAAARFMVDFIRKDGAAYLSAKQDQDLANGICASYFGSTGGLKQAELLAKGGKYEVGTAFLPKHDGNFGCPTGGSGIGILRYAPSARKQAAWEYLKFLGRPANSAHWTVGTGYLPVVKAAQQEPELVKAAKDPNQLTALKQLPLTKPQDLVRPVVSNAGDMMDQALTKLYSSNADVADVFSRLDKQLRSRADLIRAAYDKHYH</sequence>
<dbReference type="InterPro" id="IPR050490">
    <property type="entry name" value="Bact_solute-bd_prot1"/>
</dbReference>
<dbReference type="InterPro" id="IPR006311">
    <property type="entry name" value="TAT_signal"/>
</dbReference>
<reference evidence="1" key="1">
    <citation type="submission" date="2021-01" db="EMBL/GenBank/DDBJ databases">
        <title>Whole genome shotgun sequence of Actinocatenispora rupis NBRC 107355.</title>
        <authorList>
            <person name="Komaki H."/>
            <person name="Tamura T."/>
        </authorList>
    </citation>
    <scope>NUCLEOTIDE SEQUENCE</scope>
    <source>
        <strain evidence="1">NBRC 107355</strain>
    </source>
</reference>
<dbReference type="Pfam" id="PF13416">
    <property type="entry name" value="SBP_bac_8"/>
    <property type="match status" value="1"/>
</dbReference>
<dbReference type="InterPro" id="IPR006059">
    <property type="entry name" value="SBP"/>
</dbReference>
<dbReference type="SUPFAM" id="SSF53850">
    <property type="entry name" value="Periplasmic binding protein-like II"/>
    <property type="match status" value="1"/>
</dbReference>
<dbReference type="Proteomes" id="UP000612808">
    <property type="component" value="Unassembled WGS sequence"/>
</dbReference>
<dbReference type="PROSITE" id="PS51318">
    <property type="entry name" value="TAT"/>
    <property type="match status" value="1"/>
</dbReference>
<comment type="caution">
    <text evidence="1">The sequence shown here is derived from an EMBL/GenBank/DDBJ whole genome shotgun (WGS) entry which is preliminary data.</text>
</comment>
<dbReference type="RefSeq" id="WP_203663250.1">
    <property type="nucleotide sequence ID" value="NZ_BAAAZM010000001.1"/>
</dbReference>
<protein>
    <submittedName>
        <fullName evidence="1">ABC transporter substrate-binding protein</fullName>
    </submittedName>
</protein>
<evidence type="ECO:0000313" key="2">
    <source>
        <dbReference type="Proteomes" id="UP000612808"/>
    </source>
</evidence>
<gene>
    <name evidence="1" type="ORF">Aru02nite_59870</name>
</gene>
<keyword evidence="2" id="KW-1185">Reference proteome</keyword>
<dbReference type="CDD" id="cd14748">
    <property type="entry name" value="PBP2_UgpB"/>
    <property type="match status" value="1"/>
</dbReference>
<evidence type="ECO:0000313" key="1">
    <source>
        <dbReference type="EMBL" id="GID15098.1"/>
    </source>
</evidence>
<dbReference type="Gene3D" id="3.40.190.10">
    <property type="entry name" value="Periplasmic binding protein-like II"/>
    <property type="match status" value="1"/>
</dbReference>